<dbReference type="RefSeq" id="WP_378476703.1">
    <property type="nucleotide sequence ID" value="NZ_JBHUIW010000003.1"/>
</dbReference>
<evidence type="ECO:0000256" key="1">
    <source>
        <dbReference type="SAM" id="MobiDB-lite"/>
    </source>
</evidence>
<dbReference type="InterPro" id="IPR036105">
    <property type="entry name" value="DiNase_FeMo-co_biosyn_sf"/>
</dbReference>
<dbReference type="SUPFAM" id="SSF53146">
    <property type="entry name" value="Nitrogenase accessory factor-like"/>
    <property type="match status" value="1"/>
</dbReference>
<evidence type="ECO:0000313" key="2">
    <source>
        <dbReference type="EMBL" id="MFD2181526.1"/>
    </source>
</evidence>
<name>A0ABW5AH58_9BRAD</name>
<feature type="compositionally biased region" description="Basic and acidic residues" evidence="1">
    <location>
        <begin position="110"/>
        <end position="125"/>
    </location>
</feature>
<feature type="region of interest" description="Disordered" evidence="1">
    <location>
        <begin position="103"/>
        <end position="137"/>
    </location>
</feature>
<gene>
    <name evidence="2" type="ORF">ACFSOX_05125</name>
</gene>
<sequence length="152" mass="15796">MRIAVASQNFRTVTGHAGKSRRFLVFEAERGAPPREVARLDLPKELSIHEFACDGPHPLFAVDAVIAGSAGAGFVRRMAEHGVTAVATAEPDPATAVAGFLDGTLAPAGPHEHAAHEHAAHDHGAHASSSGPSGARDQEHEDDCADCCCGHI</sequence>
<dbReference type="EMBL" id="JBHUIW010000003">
    <property type="protein sequence ID" value="MFD2181526.1"/>
    <property type="molecule type" value="Genomic_DNA"/>
</dbReference>
<accession>A0ABW5AH58</accession>
<reference evidence="3" key="1">
    <citation type="journal article" date="2019" name="Int. J. Syst. Evol. Microbiol.">
        <title>The Global Catalogue of Microorganisms (GCM) 10K type strain sequencing project: providing services to taxonomists for standard genome sequencing and annotation.</title>
        <authorList>
            <consortium name="The Broad Institute Genomics Platform"/>
            <consortium name="The Broad Institute Genome Sequencing Center for Infectious Disease"/>
            <person name="Wu L."/>
            <person name="Ma J."/>
        </authorList>
    </citation>
    <scope>NUCLEOTIDE SEQUENCE [LARGE SCALE GENOMIC DNA]</scope>
    <source>
        <strain evidence="3">CGMCC 1.6774</strain>
    </source>
</reference>
<protein>
    <submittedName>
        <fullName evidence="2">NifB/NifX family molybdenum-iron cluster-binding protein</fullName>
    </submittedName>
</protein>
<proteinExistence type="predicted"/>
<dbReference type="Proteomes" id="UP001597314">
    <property type="component" value="Unassembled WGS sequence"/>
</dbReference>
<evidence type="ECO:0000313" key="3">
    <source>
        <dbReference type="Proteomes" id="UP001597314"/>
    </source>
</evidence>
<keyword evidence="3" id="KW-1185">Reference proteome</keyword>
<dbReference type="Gene3D" id="3.30.420.130">
    <property type="entry name" value="Dinitrogenase iron-molybdenum cofactor biosynthesis domain"/>
    <property type="match status" value="1"/>
</dbReference>
<comment type="caution">
    <text evidence="2">The sequence shown here is derived from an EMBL/GenBank/DDBJ whole genome shotgun (WGS) entry which is preliminary data.</text>
</comment>
<feature type="compositionally biased region" description="Low complexity" evidence="1">
    <location>
        <begin position="126"/>
        <end position="135"/>
    </location>
</feature>
<organism evidence="2 3">
    <name type="scientific">Rhodoplanes azumiensis</name>
    <dbReference type="NCBI Taxonomy" id="1897628"/>
    <lineage>
        <taxon>Bacteria</taxon>
        <taxon>Pseudomonadati</taxon>
        <taxon>Pseudomonadota</taxon>
        <taxon>Alphaproteobacteria</taxon>
        <taxon>Hyphomicrobiales</taxon>
        <taxon>Nitrobacteraceae</taxon>
        <taxon>Rhodoplanes</taxon>
    </lineage>
</organism>